<sequence>MASPDRSAAPALSLFDRLEEAPHSFDFFQALRRLECAYPDRKRIGCAARPADEPVRLGQDPALTFAPSTLSSFSRSAKAGTPRLGGYFFGLFGPNGPLPLHLTDYAQERLSRRDATFARFLDVFHHRMLVLFYRAWAQSRPQVSYDRPDEDWFGRYLASLFGHGMASLCNRDALPDQARLYYAGLFAGQSRHPAGLQEMIRDYFGVAAQIEEFIGGWLALPPESRCRLGETADTGSLGVSAIAGASVWSGQHRFRIVLGALSLADYERFLPGQASLARLSAMVRSYVGDALSWEVMLVLKRDEVPPLALDGRARLGLAAWLPAKRLDRDPCDLVFEPMVMAE</sequence>
<organism evidence="1">
    <name type="scientific">metagenome</name>
    <dbReference type="NCBI Taxonomy" id="256318"/>
    <lineage>
        <taxon>unclassified sequences</taxon>
        <taxon>metagenomes</taxon>
    </lineage>
</organism>
<dbReference type="Pfam" id="PF06996">
    <property type="entry name" value="T6SS_TssG"/>
    <property type="match status" value="1"/>
</dbReference>
<dbReference type="InterPro" id="IPR010732">
    <property type="entry name" value="T6SS_TssG-like"/>
</dbReference>
<proteinExistence type="predicted"/>
<dbReference type="NCBIfam" id="TIGR03347">
    <property type="entry name" value="VI_chp_1"/>
    <property type="match status" value="1"/>
</dbReference>
<dbReference type="EMBL" id="UIDG01000268">
    <property type="protein sequence ID" value="SUS06867.1"/>
    <property type="molecule type" value="Genomic_DNA"/>
</dbReference>
<gene>
    <name evidence="1" type="ORF">DF3PB_340005</name>
</gene>
<name>A0A380TFQ5_9ZZZZ</name>
<dbReference type="PANTHER" id="PTHR35564">
    <property type="match status" value="1"/>
</dbReference>
<accession>A0A380TFQ5</accession>
<protein>
    <submittedName>
        <fullName evidence="1">Type VI secretion protein, VC_A0111 family</fullName>
    </submittedName>
</protein>
<evidence type="ECO:0000313" key="1">
    <source>
        <dbReference type="EMBL" id="SUS06867.1"/>
    </source>
</evidence>
<dbReference type="PANTHER" id="PTHR35564:SF4">
    <property type="entry name" value="CYTOPLASMIC PROTEIN"/>
    <property type="match status" value="1"/>
</dbReference>
<reference evidence="1" key="1">
    <citation type="submission" date="2018-07" db="EMBL/GenBank/DDBJ databases">
        <authorList>
            <person name="Quirk P.G."/>
            <person name="Krulwich T.A."/>
        </authorList>
    </citation>
    <scope>NUCLEOTIDE SEQUENCE</scope>
</reference>
<dbReference type="AlphaFoldDB" id="A0A380TFQ5"/>